<feature type="domain" description="Beta-lactamase-related" evidence="1">
    <location>
        <begin position="55"/>
        <end position="366"/>
    </location>
</feature>
<dbReference type="RefSeq" id="WP_314515650.1">
    <property type="nucleotide sequence ID" value="NZ_JASJOU010000011.1"/>
</dbReference>
<evidence type="ECO:0000313" key="2">
    <source>
        <dbReference type="EMBL" id="MDJ1504412.1"/>
    </source>
</evidence>
<dbReference type="EMBL" id="JASJOU010000011">
    <property type="protein sequence ID" value="MDJ1504412.1"/>
    <property type="molecule type" value="Genomic_DNA"/>
</dbReference>
<reference evidence="2" key="1">
    <citation type="submission" date="2023-05" db="EMBL/GenBank/DDBJ databases">
        <authorList>
            <person name="Zhang X."/>
        </authorList>
    </citation>
    <scope>NUCLEOTIDE SEQUENCE</scope>
    <source>
        <strain evidence="2">BD1B2-1</strain>
    </source>
</reference>
<evidence type="ECO:0000259" key="1">
    <source>
        <dbReference type="Pfam" id="PF00144"/>
    </source>
</evidence>
<keyword evidence="2" id="KW-0378">Hydrolase</keyword>
<dbReference type="Proteomes" id="UP001232063">
    <property type="component" value="Unassembled WGS sequence"/>
</dbReference>
<dbReference type="Pfam" id="PF00144">
    <property type="entry name" value="Beta-lactamase"/>
    <property type="match status" value="1"/>
</dbReference>
<dbReference type="GO" id="GO:0008233">
    <property type="term" value="F:peptidase activity"/>
    <property type="evidence" value="ECO:0007669"/>
    <property type="project" value="TreeGrafter"/>
</dbReference>
<organism evidence="2 3">
    <name type="scientific">Xanthocytophaga agilis</name>
    <dbReference type="NCBI Taxonomy" id="3048010"/>
    <lineage>
        <taxon>Bacteria</taxon>
        <taxon>Pseudomonadati</taxon>
        <taxon>Bacteroidota</taxon>
        <taxon>Cytophagia</taxon>
        <taxon>Cytophagales</taxon>
        <taxon>Rhodocytophagaceae</taxon>
        <taxon>Xanthocytophaga</taxon>
    </lineage>
</organism>
<dbReference type="PANTHER" id="PTHR46520">
    <property type="entry name" value="SERINE BETA-LACTAMASE-LIKE PROTEIN LACTB, MITOCHONDRIAL"/>
    <property type="match status" value="1"/>
</dbReference>
<accession>A0AAE3RBH8</accession>
<proteinExistence type="predicted"/>
<dbReference type="EC" id="3.1.1.103" evidence="2"/>
<dbReference type="InterPro" id="IPR001466">
    <property type="entry name" value="Beta-lactam-related"/>
</dbReference>
<comment type="caution">
    <text evidence="2">The sequence shown here is derived from an EMBL/GenBank/DDBJ whole genome shotgun (WGS) entry which is preliminary data.</text>
</comment>
<dbReference type="AlphaFoldDB" id="A0AAE3RBH8"/>
<name>A0AAE3RBH8_9BACT</name>
<sequence length="516" mass="58255">MNRLYYYFLLLIIFLLFPACSKYDQDQGNYKYGVSSWQGTNVYSGRYKGAIERARKIVTESNRGSGLPGAQVAIAIDGQICWSENFGFSDISKGTPVNSTTIFRIASVSKLFTASALGKLIEEGKVHLDSTITYYLPDLPEHYSCITIRHLVSHQSGIRHYYGADKSEKTEHYTHIEDACMLFADAPLLFPAGQKCEYSSYNFLIVSAIIQQVSGKSFLKYLQDEIWIPAGLKNTFGEIPVSRIKDVTKFYIKSSSDASWVDAPFQDLSFNWGGAGLSSNANDLVLFGNALLTNKLFSKETMKMMCAPQLTSQKDTTGFGVGFILYETTDNEVIIGHGGFMPTAKSYILLFPESNVVIAFTSNTAMVNFADETLVEIAHIFLKEKKNENHFLFSKMLNQHWTGLWQIKIENGDEKYDNAYLYFYEVSNMLKGSILFDNREPVPLEITELKEDSIQLIAPLRSHTAMIQLVLKNGKISGKSYYNKPLTYLFKKQLSKESELAKMLKPKNIRDGIRLN</sequence>
<protein>
    <submittedName>
        <fullName evidence="2">Serine hydrolase domain-containing protein</fullName>
        <ecNumber evidence="2">3.1.1.103</ecNumber>
    </submittedName>
</protein>
<dbReference type="GO" id="GO:0019216">
    <property type="term" value="P:regulation of lipid metabolic process"/>
    <property type="evidence" value="ECO:0007669"/>
    <property type="project" value="TreeGrafter"/>
</dbReference>
<dbReference type="SUPFAM" id="SSF56601">
    <property type="entry name" value="beta-lactamase/transpeptidase-like"/>
    <property type="match status" value="1"/>
</dbReference>
<gene>
    <name evidence="2" type="ORF">QNI22_27375</name>
</gene>
<dbReference type="Gene3D" id="3.40.710.10">
    <property type="entry name" value="DD-peptidase/beta-lactamase superfamily"/>
    <property type="match status" value="1"/>
</dbReference>
<evidence type="ECO:0000313" key="3">
    <source>
        <dbReference type="Proteomes" id="UP001232063"/>
    </source>
</evidence>
<dbReference type="GO" id="GO:0006508">
    <property type="term" value="P:proteolysis"/>
    <property type="evidence" value="ECO:0007669"/>
    <property type="project" value="TreeGrafter"/>
</dbReference>
<dbReference type="PANTHER" id="PTHR46520:SF1">
    <property type="entry name" value="SERINE BETA-LACTAMASE-LIKE PROTEIN LACTB, MITOCHONDRIAL"/>
    <property type="match status" value="1"/>
</dbReference>
<keyword evidence="3" id="KW-1185">Reference proteome</keyword>
<dbReference type="InterPro" id="IPR052794">
    <property type="entry name" value="Mito_Ser_Protease_LACTB"/>
</dbReference>
<dbReference type="InterPro" id="IPR012338">
    <property type="entry name" value="Beta-lactam/transpept-like"/>
</dbReference>